<feature type="transmembrane region" description="Helical" evidence="7">
    <location>
        <begin position="50"/>
        <end position="70"/>
    </location>
</feature>
<proteinExistence type="inferred from homology"/>
<comment type="similarity">
    <text evidence="7">Belongs to the binding-protein-dependent transport system permease family.</text>
</comment>
<sequence length="361" mass="37342">MTRTSTPATPTSRRTPTDDAAEPDAIGVDTTSASLRRRGRIVGRLLGRRALVAIPTLVLISVGIFAVAALSPFDPLVAHLGDAYQSATESQRAAVRTAQGLDVSWWEAWWRWWTALAHGDLGWSSTQSRAVTDVIAQRLPFTLGLSFAALGTAAVVSIGLGAVIGMRPGGLLARSCSALAVLAASTPPFVLSLVMVSVFSVSLGWLPTSGARLPGDDYTVGGILVHGVLPFVALTVSQVPWLLLSMRDAVIDTAASDAVRAARSRGIDGRRLVIGHVAPMSVFPTLALLGTRLPELIAGAAIVETVFGWPGLAEALVDSAAALDFSLLAALTMGSAVLVLIGSALSDAAAVAIDPRVGMTA</sequence>
<dbReference type="Proteomes" id="UP000011666">
    <property type="component" value="Unassembled WGS sequence"/>
</dbReference>
<keyword evidence="5 7" id="KW-1133">Transmembrane helix</keyword>
<evidence type="ECO:0000259" key="9">
    <source>
        <dbReference type="PROSITE" id="PS50928"/>
    </source>
</evidence>
<keyword evidence="3" id="KW-1003">Cell membrane</keyword>
<feature type="transmembrane region" description="Helical" evidence="7">
    <location>
        <begin position="272"/>
        <end position="290"/>
    </location>
</feature>
<keyword evidence="2 7" id="KW-0813">Transport</keyword>
<dbReference type="RefSeq" id="WP_007618447.1">
    <property type="nucleotide sequence ID" value="NZ_BANX01000007.1"/>
</dbReference>
<accession>M0QGF7</accession>
<evidence type="ECO:0000313" key="10">
    <source>
        <dbReference type="EMBL" id="GAC67361.1"/>
    </source>
</evidence>
<evidence type="ECO:0000256" key="1">
    <source>
        <dbReference type="ARBA" id="ARBA00004651"/>
    </source>
</evidence>
<protein>
    <submittedName>
        <fullName evidence="10">Putative ABC transporter permease protein</fullName>
    </submittedName>
</protein>
<feature type="region of interest" description="Disordered" evidence="8">
    <location>
        <begin position="1"/>
        <end position="29"/>
    </location>
</feature>
<dbReference type="EMBL" id="BANX01000007">
    <property type="protein sequence ID" value="GAC67361.1"/>
    <property type="molecule type" value="Genomic_DNA"/>
</dbReference>
<dbReference type="GO" id="GO:0055085">
    <property type="term" value="P:transmembrane transport"/>
    <property type="evidence" value="ECO:0007669"/>
    <property type="project" value="InterPro"/>
</dbReference>
<evidence type="ECO:0000256" key="7">
    <source>
        <dbReference type="RuleBase" id="RU363032"/>
    </source>
</evidence>
<dbReference type="eggNOG" id="COG0601">
    <property type="taxonomic scope" value="Bacteria"/>
</dbReference>
<comment type="caution">
    <text evidence="10">The sequence shown here is derived from an EMBL/GenBank/DDBJ whole genome shotgun (WGS) entry which is preliminary data.</text>
</comment>
<dbReference type="InterPro" id="IPR035906">
    <property type="entry name" value="MetI-like_sf"/>
</dbReference>
<evidence type="ECO:0000256" key="2">
    <source>
        <dbReference type="ARBA" id="ARBA00022448"/>
    </source>
</evidence>
<feature type="transmembrane region" description="Helical" evidence="7">
    <location>
        <begin position="223"/>
        <end position="244"/>
    </location>
</feature>
<name>M0QGF7_9ACTN</name>
<dbReference type="PANTHER" id="PTHR43163:SF9">
    <property type="entry name" value="ABC TRANSPORTER PERMEASE PROTEIN"/>
    <property type="match status" value="1"/>
</dbReference>
<feature type="compositionally biased region" description="Low complexity" evidence="8">
    <location>
        <begin position="1"/>
        <end position="14"/>
    </location>
</feature>
<feature type="transmembrane region" description="Helical" evidence="7">
    <location>
        <begin position="178"/>
        <end position="203"/>
    </location>
</feature>
<dbReference type="PANTHER" id="PTHR43163">
    <property type="entry name" value="DIPEPTIDE TRANSPORT SYSTEM PERMEASE PROTEIN DPPB-RELATED"/>
    <property type="match status" value="1"/>
</dbReference>
<evidence type="ECO:0000313" key="11">
    <source>
        <dbReference type="Proteomes" id="UP000011666"/>
    </source>
</evidence>
<keyword evidence="6 7" id="KW-0472">Membrane</keyword>
<organism evidence="10 11">
    <name type="scientific">Gordonia soli NBRC 108243</name>
    <dbReference type="NCBI Taxonomy" id="1223545"/>
    <lineage>
        <taxon>Bacteria</taxon>
        <taxon>Bacillati</taxon>
        <taxon>Actinomycetota</taxon>
        <taxon>Actinomycetes</taxon>
        <taxon>Mycobacteriales</taxon>
        <taxon>Gordoniaceae</taxon>
        <taxon>Gordonia</taxon>
    </lineage>
</organism>
<dbReference type="AlphaFoldDB" id="M0QGF7"/>
<gene>
    <name evidence="10" type="ORF">GS4_07_01100</name>
</gene>
<feature type="transmembrane region" description="Helical" evidence="7">
    <location>
        <begin position="143"/>
        <end position="166"/>
    </location>
</feature>
<dbReference type="STRING" id="1223545.GS4_07_01100"/>
<evidence type="ECO:0000256" key="3">
    <source>
        <dbReference type="ARBA" id="ARBA00022475"/>
    </source>
</evidence>
<comment type="subcellular location">
    <subcellularLocation>
        <location evidence="1 7">Cell membrane</location>
        <topology evidence="1 7">Multi-pass membrane protein</topology>
    </subcellularLocation>
</comment>
<keyword evidence="11" id="KW-1185">Reference proteome</keyword>
<dbReference type="Pfam" id="PF00528">
    <property type="entry name" value="BPD_transp_1"/>
    <property type="match status" value="1"/>
</dbReference>
<reference evidence="10 11" key="1">
    <citation type="submission" date="2013-01" db="EMBL/GenBank/DDBJ databases">
        <title>Whole genome shotgun sequence of Gordonia soli NBRC 108243.</title>
        <authorList>
            <person name="Isaki-Nakamura S."/>
            <person name="Hosoyama A."/>
            <person name="Tsuchikane K."/>
            <person name="Ando Y."/>
            <person name="Baba S."/>
            <person name="Ohji S."/>
            <person name="Hamada M."/>
            <person name="Tamura T."/>
            <person name="Yamazoe A."/>
            <person name="Yamazaki S."/>
            <person name="Fujita N."/>
        </authorList>
    </citation>
    <scope>NUCLEOTIDE SEQUENCE [LARGE SCALE GENOMIC DNA]</scope>
    <source>
        <strain evidence="10 11">NBRC 108243</strain>
    </source>
</reference>
<dbReference type="OrthoDB" id="147639at2"/>
<evidence type="ECO:0000256" key="5">
    <source>
        <dbReference type="ARBA" id="ARBA00022989"/>
    </source>
</evidence>
<dbReference type="SUPFAM" id="SSF161098">
    <property type="entry name" value="MetI-like"/>
    <property type="match status" value="1"/>
</dbReference>
<dbReference type="PROSITE" id="PS50928">
    <property type="entry name" value="ABC_TM1"/>
    <property type="match status" value="1"/>
</dbReference>
<evidence type="ECO:0000256" key="4">
    <source>
        <dbReference type="ARBA" id="ARBA00022692"/>
    </source>
</evidence>
<dbReference type="InterPro" id="IPR000515">
    <property type="entry name" value="MetI-like"/>
</dbReference>
<evidence type="ECO:0000256" key="6">
    <source>
        <dbReference type="ARBA" id="ARBA00023136"/>
    </source>
</evidence>
<dbReference type="CDD" id="cd06261">
    <property type="entry name" value="TM_PBP2"/>
    <property type="match status" value="1"/>
</dbReference>
<evidence type="ECO:0000256" key="8">
    <source>
        <dbReference type="SAM" id="MobiDB-lite"/>
    </source>
</evidence>
<keyword evidence="4 7" id="KW-0812">Transmembrane</keyword>
<dbReference type="Gene3D" id="1.10.3720.10">
    <property type="entry name" value="MetI-like"/>
    <property type="match status" value="1"/>
</dbReference>
<dbReference type="GO" id="GO:0005886">
    <property type="term" value="C:plasma membrane"/>
    <property type="evidence" value="ECO:0007669"/>
    <property type="project" value="UniProtKB-SubCell"/>
</dbReference>
<feature type="transmembrane region" description="Helical" evidence="7">
    <location>
        <begin position="325"/>
        <end position="345"/>
    </location>
</feature>
<feature type="domain" description="ABC transmembrane type-1" evidence="9">
    <location>
        <begin position="139"/>
        <end position="346"/>
    </location>
</feature>